<evidence type="ECO:0000259" key="6">
    <source>
        <dbReference type="PROSITE" id="PS50011"/>
    </source>
</evidence>
<evidence type="ECO:0000313" key="9">
    <source>
        <dbReference type="Proteomes" id="UP000800039"/>
    </source>
</evidence>
<dbReference type="Gene3D" id="3.30.200.20">
    <property type="entry name" value="Phosphorylase Kinase, domain 1"/>
    <property type="match status" value="1"/>
</dbReference>
<dbReference type="OrthoDB" id="4062651at2759"/>
<reference evidence="8" key="1">
    <citation type="submission" date="2020-01" db="EMBL/GenBank/DDBJ databases">
        <authorList>
            <consortium name="DOE Joint Genome Institute"/>
            <person name="Haridas S."/>
            <person name="Albert R."/>
            <person name="Binder M."/>
            <person name="Bloem J."/>
            <person name="Labutti K."/>
            <person name="Salamov A."/>
            <person name="Andreopoulos B."/>
            <person name="Baker S.E."/>
            <person name="Barry K."/>
            <person name="Bills G."/>
            <person name="Bluhm B.H."/>
            <person name="Cannon C."/>
            <person name="Castanera R."/>
            <person name="Culley D.E."/>
            <person name="Daum C."/>
            <person name="Ezra D."/>
            <person name="Gonzalez J.B."/>
            <person name="Henrissat B."/>
            <person name="Kuo A."/>
            <person name="Liang C."/>
            <person name="Lipzen A."/>
            <person name="Lutzoni F."/>
            <person name="Magnuson J."/>
            <person name="Mondo S."/>
            <person name="Nolan M."/>
            <person name="Ohm R."/>
            <person name="Pangilinan J."/>
            <person name="Park H.-J."/>
            <person name="Ramirez L."/>
            <person name="Alfaro M."/>
            <person name="Sun H."/>
            <person name="Tritt A."/>
            <person name="Yoshinaga Y."/>
            <person name="Zwiers L.-H."/>
            <person name="Turgeon B.G."/>
            <person name="Goodwin S.B."/>
            <person name="Spatafora J.W."/>
            <person name="Crous P.W."/>
            <person name="Grigoriev I.V."/>
        </authorList>
    </citation>
    <scope>NUCLEOTIDE SEQUENCE</scope>
    <source>
        <strain evidence="8">CBS 394.84</strain>
    </source>
</reference>
<keyword evidence="4" id="KW-0067">ATP-binding</keyword>
<comment type="caution">
    <text evidence="8">The sequence shown here is derived from an EMBL/GenBank/DDBJ whole genome shotgun (WGS) entry which is preliminary data.</text>
</comment>
<dbReference type="Gene3D" id="1.10.510.10">
    <property type="entry name" value="Transferase(Phosphotransferase) domain 1"/>
    <property type="match status" value="1"/>
</dbReference>
<dbReference type="PANTHER" id="PTHR11042">
    <property type="entry name" value="EUKARYOTIC TRANSLATION INITIATION FACTOR 2-ALPHA KINASE EIF2-ALPHA KINASE -RELATED"/>
    <property type="match status" value="1"/>
</dbReference>
<keyword evidence="2" id="KW-0547">Nucleotide-binding</keyword>
<dbReference type="PROSITE" id="PS50011">
    <property type="entry name" value="PROTEIN_KINASE_DOM"/>
    <property type="match status" value="1"/>
</dbReference>
<dbReference type="InterPro" id="IPR013087">
    <property type="entry name" value="Znf_C2H2_type"/>
</dbReference>
<dbReference type="PROSITE" id="PS00028">
    <property type="entry name" value="ZINC_FINGER_C2H2_1"/>
    <property type="match status" value="1"/>
</dbReference>
<evidence type="ECO:0000256" key="2">
    <source>
        <dbReference type="ARBA" id="ARBA00022741"/>
    </source>
</evidence>
<dbReference type="CDD" id="cd00180">
    <property type="entry name" value="PKc"/>
    <property type="match status" value="1"/>
</dbReference>
<keyword evidence="5" id="KW-0479">Metal-binding</keyword>
<dbReference type="InterPro" id="IPR000719">
    <property type="entry name" value="Prot_kinase_dom"/>
</dbReference>
<dbReference type="GeneID" id="63856122"/>
<dbReference type="InterPro" id="IPR050339">
    <property type="entry name" value="CC_SR_Kinase"/>
</dbReference>
<dbReference type="InterPro" id="IPR011009">
    <property type="entry name" value="Kinase-like_dom_sf"/>
</dbReference>
<evidence type="ECO:0000259" key="7">
    <source>
        <dbReference type="PROSITE" id="PS50157"/>
    </source>
</evidence>
<dbReference type="PROSITE" id="PS50157">
    <property type="entry name" value="ZINC_FINGER_C2H2_2"/>
    <property type="match status" value="1"/>
</dbReference>
<gene>
    <name evidence="8" type="ORF">K460DRAFT_99840</name>
</gene>
<dbReference type="SMART" id="SM00355">
    <property type="entry name" value="ZnF_C2H2"/>
    <property type="match status" value="3"/>
</dbReference>
<protein>
    <submittedName>
        <fullName evidence="8">Kinase-like protein</fullName>
    </submittedName>
</protein>
<accession>A0A9P4L846</accession>
<keyword evidence="5" id="KW-0863">Zinc-finger</keyword>
<keyword evidence="9" id="KW-1185">Reference proteome</keyword>
<dbReference type="Pfam" id="PF00069">
    <property type="entry name" value="Pkinase"/>
    <property type="match status" value="1"/>
</dbReference>
<dbReference type="RefSeq" id="XP_040787431.1">
    <property type="nucleotide sequence ID" value="XM_040938865.1"/>
</dbReference>
<keyword evidence="3 8" id="KW-0418">Kinase</keyword>
<evidence type="ECO:0000256" key="4">
    <source>
        <dbReference type="ARBA" id="ARBA00022840"/>
    </source>
</evidence>
<evidence type="ECO:0000313" key="8">
    <source>
        <dbReference type="EMBL" id="KAF1844868.1"/>
    </source>
</evidence>
<keyword evidence="5" id="KW-0862">Zinc</keyword>
<sequence>MCTFGGCSQSYRTYSSRDDWQHHEDSVHRITAVWVCHDCNETLSSADSFQTHLRSTHQSLFPEKHLLAITKMCRTVRADEGPRQHCILCGANLTTKQDEYDHLATHLIDLALLVFPGADQPANDLDDSISEVFEQPRTIEGLEWFREFSNDDVIPFEYVRNLGHGAFAQVEARRCTIGPTAGTIYACKTFLIAQRNRGAMKQQIQAEVTILRRLQHVHIISIVGAYVQRRRIVLIQLPVFDFNLEQFLELVWDDEATLRGKWFGCLVSALAYLHAMRIRHKDVKPSNIGVKNGSVIMSDFSIATEFEEEGSDSTGRPDAYTGKYAPPEVLQYDVRSRSSDIFSLGCIFFEMLTAFGKEVTAFYKKDNSKLPAWYAKDTERLQETILHLKKLPVEIQPVAQICSSMVSLKRQARPSAQQVLDALMVYNLVGKCALSSSLVDFDAGDTASVHTVT</sequence>
<dbReference type="SUPFAM" id="SSF56112">
    <property type="entry name" value="Protein kinase-like (PK-like)"/>
    <property type="match status" value="1"/>
</dbReference>
<dbReference type="GO" id="GO:0005524">
    <property type="term" value="F:ATP binding"/>
    <property type="evidence" value="ECO:0007669"/>
    <property type="project" value="UniProtKB-KW"/>
</dbReference>
<evidence type="ECO:0000256" key="5">
    <source>
        <dbReference type="PROSITE-ProRule" id="PRU00042"/>
    </source>
</evidence>
<feature type="domain" description="Protein kinase" evidence="6">
    <location>
        <begin position="156"/>
        <end position="429"/>
    </location>
</feature>
<dbReference type="GO" id="GO:0005737">
    <property type="term" value="C:cytoplasm"/>
    <property type="evidence" value="ECO:0007669"/>
    <property type="project" value="TreeGrafter"/>
</dbReference>
<dbReference type="EMBL" id="ML976616">
    <property type="protein sequence ID" value="KAF1844868.1"/>
    <property type="molecule type" value="Genomic_DNA"/>
</dbReference>
<dbReference type="GO" id="GO:0008270">
    <property type="term" value="F:zinc ion binding"/>
    <property type="evidence" value="ECO:0007669"/>
    <property type="project" value="UniProtKB-KW"/>
</dbReference>
<evidence type="ECO:0000256" key="3">
    <source>
        <dbReference type="ARBA" id="ARBA00022777"/>
    </source>
</evidence>
<proteinExistence type="predicted"/>
<organism evidence="8 9">
    <name type="scientific">Cucurbitaria berberidis CBS 394.84</name>
    <dbReference type="NCBI Taxonomy" id="1168544"/>
    <lineage>
        <taxon>Eukaryota</taxon>
        <taxon>Fungi</taxon>
        <taxon>Dikarya</taxon>
        <taxon>Ascomycota</taxon>
        <taxon>Pezizomycotina</taxon>
        <taxon>Dothideomycetes</taxon>
        <taxon>Pleosporomycetidae</taxon>
        <taxon>Pleosporales</taxon>
        <taxon>Pleosporineae</taxon>
        <taxon>Cucurbitariaceae</taxon>
        <taxon>Cucurbitaria</taxon>
    </lineage>
</organism>
<name>A0A9P4L846_9PLEO</name>
<evidence type="ECO:0000256" key="1">
    <source>
        <dbReference type="ARBA" id="ARBA00022679"/>
    </source>
</evidence>
<dbReference type="AlphaFoldDB" id="A0A9P4L846"/>
<dbReference type="Proteomes" id="UP000800039">
    <property type="component" value="Unassembled WGS sequence"/>
</dbReference>
<feature type="domain" description="C2H2-type" evidence="7">
    <location>
        <begin position="34"/>
        <end position="62"/>
    </location>
</feature>
<keyword evidence="1" id="KW-0808">Transferase</keyword>
<dbReference type="GO" id="GO:0004672">
    <property type="term" value="F:protein kinase activity"/>
    <property type="evidence" value="ECO:0007669"/>
    <property type="project" value="InterPro"/>
</dbReference>
<dbReference type="SMART" id="SM00220">
    <property type="entry name" value="S_TKc"/>
    <property type="match status" value="1"/>
</dbReference>
<dbReference type="GO" id="GO:0005634">
    <property type="term" value="C:nucleus"/>
    <property type="evidence" value="ECO:0007669"/>
    <property type="project" value="TreeGrafter"/>
</dbReference>